<feature type="transmembrane region" description="Helical" evidence="2">
    <location>
        <begin position="567"/>
        <end position="589"/>
    </location>
</feature>
<feature type="transmembrane region" description="Helical" evidence="2">
    <location>
        <begin position="33"/>
        <end position="57"/>
    </location>
</feature>
<feature type="compositionally biased region" description="Basic and acidic residues" evidence="1">
    <location>
        <begin position="690"/>
        <end position="706"/>
    </location>
</feature>
<dbReference type="Proteomes" id="UP001174694">
    <property type="component" value="Unassembled WGS sequence"/>
</dbReference>
<evidence type="ECO:0000256" key="2">
    <source>
        <dbReference type="SAM" id="Phobius"/>
    </source>
</evidence>
<keyword evidence="4" id="KW-1185">Reference proteome</keyword>
<protein>
    <submittedName>
        <fullName evidence="3">Uncharacterized protein</fullName>
    </submittedName>
</protein>
<sequence length="706" mass="78662">MSNVTIHTGVWINHDYPAIQGATLTISIRWGNYLIAALSSLVAWAGASAWKVCSFLLHQRYASKQNRDVLDQQLQVLFRGSTSSFDALFETLELQAAWRRRARNVLRRTLPLLTLITVLTLLVLAAGIFVAEVASNTYQDVLVLARPLDCGDLSWIWRPDAATVERAAMIGARDTYLMEKAKFAREYATPHYGNTTSPRSEAPFSQVTLPFHGSPVLCPFDFDGMTRCLGPNMTQGPAWFIDSGLLDSHVHFGVNAPSTDRIQWRKLATCAIVDPTNFTTEPFAVLDDVQGSKINHTYVGIKLTDGDWSPTETDNLTFMFNVNQPYDALPIQVDRNIWQAQDTLNRSVQSPPIKTFNRTDADVSVWIVSQSKQMGYYEPVYDPLFLANESFWFESLALYMYSPTQWFSLLSCYDSFQMCNPNNGECTDIVGAYGLQQFDLGLNPAQTATALRFASMSKPAGELVVSSAIGSSGLTATELGTGLTGHSLPPDQWMREVEMWFATTLVSMQSATLDWVSKPWSKPGHPSDAYMSLDDLSTAYDDRNVSGEFKTMCQNQLIRSASAMQNFSVLATVLVIVLSVSIILTDVLLPRCVHNIRSRRRRHDRLSRVAERRDVARSADSRYQLLRLALESAGIGEWEAGKGDIPVTKEVTCVEPPTLQRGLTRYTTQSTSFRLSDRSLSSFPPASTASEEKDSFKVKEVEMKAA</sequence>
<comment type="caution">
    <text evidence="3">The sequence shown here is derived from an EMBL/GenBank/DDBJ whole genome shotgun (WGS) entry which is preliminary data.</text>
</comment>
<evidence type="ECO:0000313" key="4">
    <source>
        <dbReference type="Proteomes" id="UP001174694"/>
    </source>
</evidence>
<organism evidence="3 4">
    <name type="scientific">Pleurostoma richardsiae</name>
    <dbReference type="NCBI Taxonomy" id="41990"/>
    <lineage>
        <taxon>Eukaryota</taxon>
        <taxon>Fungi</taxon>
        <taxon>Dikarya</taxon>
        <taxon>Ascomycota</taxon>
        <taxon>Pezizomycotina</taxon>
        <taxon>Sordariomycetes</taxon>
        <taxon>Sordariomycetidae</taxon>
        <taxon>Calosphaeriales</taxon>
        <taxon>Pleurostomataceae</taxon>
        <taxon>Pleurostoma</taxon>
    </lineage>
</organism>
<dbReference type="AlphaFoldDB" id="A0AA38SCS7"/>
<evidence type="ECO:0000256" key="1">
    <source>
        <dbReference type="SAM" id="MobiDB-lite"/>
    </source>
</evidence>
<reference evidence="3" key="1">
    <citation type="submission" date="2022-07" db="EMBL/GenBank/DDBJ databases">
        <title>Fungi with potential for degradation of polypropylene.</title>
        <authorList>
            <person name="Gostincar C."/>
        </authorList>
    </citation>
    <scope>NUCLEOTIDE SEQUENCE</scope>
    <source>
        <strain evidence="3">EXF-13308</strain>
    </source>
</reference>
<keyword evidence="2" id="KW-1133">Transmembrane helix</keyword>
<proteinExistence type="predicted"/>
<keyword evidence="2" id="KW-0472">Membrane</keyword>
<feature type="transmembrane region" description="Helical" evidence="2">
    <location>
        <begin position="109"/>
        <end position="131"/>
    </location>
</feature>
<name>A0AA38SCS7_9PEZI</name>
<evidence type="ECO:0000313" key="3">
    <source>
        <dbReference type="EMBL" id="KAJ9157231.1"/>
    </source>
</evidence>
<feature type="region of interest" description="Disordered" evidence="1">
    <location>
        <begin position="670"/>
        <end position="706"/>
    </location>
</feature>
<dbReference type="EMBL" id="JANBVO010000001">
    <property type="protein sequence ID" value="KAJ9157231.1"/>
    <property type="molecule type" value="Genomic_DNA"/>
</dbReference>
<feature type="compositionally biased region" description="Low complexity" evidence="1">
    <location>
        <begin position="670"/>
        <end position="683"/>
    </location>
</feature>
<gene>
    <name evidence="3" type="ORF">NKR23_g175</name>
</gene>
<keyword evidence="2" id="KW-0812">Transmembrane</keyword>
<accession>A0AA38SCS7</accession>